<dbReference type="SUPFAM" id="SSF53067">
    <property type="entry name" value="Actin-like ATPase domain"/>
    <property type="match status" value="1"/>
</dbReference>
<dbReference type="InterPro" id="IPR000600">
    <property type="entry name" value="ROK"/>
</dbReference>
<protein>
    <submittedName>
        <fullName evidence="2">ROK family protein</fullName>
    </submittedName>
</protein>
<evidence type="ECO:0000256" key="1">
    <source>
        <dbReference type="ARBA" id="ARBA00006479"/>
    </source>
</evidence>
<dbReference type="Pfam" id="PF00480">
    <property type="entry name" value="ROK"/>
    <property type="match status" value="1"/>
</dbReference>
<evidence type="ECO:0000313" key="3">
    <source>
        <dbReference type="Proteomes" id="UP000515856"/>
    </source>
</evidence>
<reference evidence="2 3" key="1">
    <citation type="submission" date="2020-08" db="EMBL/GenBank/DDBJ databases">
        <authorList>
            <person name="Liu C."/>
            <person name="Sun Q."/>
        </authorList>
    </citation>
    <scope>NUCLEOTIDE SEQUENCE [LARGE SCALE GENOMIC DNA]</scope>
    <source>
        <strain evidence="2 3">NSJ-61</strain>
    </source>
</reference>
<dbReference type="CDD" id="cd24152">
    <property type="entry name" value="ASKHA_NBD_ROK-like"/>
    <property type="match status" value="1"/>
</dbReference>
<proteinExistence type="inferred from homology"/>
<organism evidence="2 3">
    <name type="scientific">[Eubacterium] hominis</name>
    <dbReference type="NCBI Taxonomy" id="2764325"/>
    <lineage>
        <taxon>Bacteria</taxon>
        <taxon>Bacillati</taxon>
        <taxon>Bacillota</taxon>
        <taxon>Erysipelotrichia</taxon>
        <taxon>Erysipelotrichales</taxon>
        <taxon>Erysipelotrichaceae</taxon>
        <taxon>Amedibacillus</taxon>
    </lineage>
</organism>
<dbReference type="PANTHER" id="PTHR18964">
    <property type="entry name" value="ROK (REPRESSOR, ORF, KINASE) FAMILY"/>
    <property type="match status" value="1"/>
</dbReference>
<dbReference type="KEGG" id="ehn:H9Q80_01600"/>
<dbReference type="PANTHER" id="PTHR18964:SF170">
    <property type="entry name" value="SUGAR KINASE"/>
    <property type="match status" value="1"/>
</dbReference>
<evidence type="ECO:0000313" key="2">
    <source>
        <dbReference type="EMBL" id="QNM12675.1"/>
    </source>
</evidence>
<comment type="similarity">
    <text evidence="1">Belongs to the ROK (NagC/XylR) family.</text>
</comment>
<keyword evidence="3" id="KW-1185">Reference proteome</keyword>
<gene>
    <name evidence="2" type="ORF">H9Q80_01600</name>
</gene>
<dbReference type="InterPro" id="IPR043129">
    <property type="entry name" value="ATPase_NBD"/>
</dbReference>
<sequence length="297" mass="32481">MNLLVLDIGGSSIKIAVMDEKHTIITRDKVKTPMDGMDALFTCLDDIWKRYGSQVEGLAISMPGVIDSAHGFAYTGGALRYLENRPFAKELSERYHIPVWIGNDAKCAAIAEVGYGALQGVEDAIVIILGTGIGGCLIKDGKVYNGKHFSSGEVSSLHMNVHHPIGETYNWWRISGILGLREIAQRYLETDEELSGEAFFQLVNEGNEKAIAALKEYATSLAVALFNIQAIYDGEVIAIGGGISAQPKLIEEVKAAFTQIAKNEPVYVPEIVPCAFRNDANLIGAYYQYQNMKLSDE</sequence>
<name>A0A7G9GPE3_9FIRM</name>
<dbReference type="Gene3D" id="3.30.420.40">
    <property type="match status" value="2"/>
</dbReference>
<accession>A0A7G9GPE3</accession>
<dbReference type="Proteomes" id="UP000515856">
    <property type="component" value="Chromosome"/>
</dbReference>
<dbReference type="EMBL" id="CP060636">
    <property type="protein sequence ID" value="QNM12675.1"/>
    <property type="molecule type" value="Genomic_DNA"/>
</dbReference>
<dbReference type="RefSeq" id="WP_117455857.1">
    <property type="nucleotide sequence ID" value="NZ_CP060636.1"/>
</dbReference>
<dbReference type="AlphaFoldDB" id="A0A7G9GPE3"/>